<dbReference type="InterPro" id="IPR052953">
    <property type="entry name" value="Ser-rich/MCO-related"/>
</dbReference>
<dbReference type="OrthoDB" id="5415867at2759"/>
<evidence type="ECO:0008006" key="3">
    <source>
        <dbReference type="Google" id="ProtNLM"/>
    </source>
</evidence>
<evidence type="ECO:0000313" key="1">
    <source>
        <dbReference type="EMBL" id="KUJ17638.1"/>
    </source>
</evidence>
<dbReference type="KEGG" id="psco:LY89DRAFT_538744"/>
<evidence type="ECO:0000313" key="2">
    <source>
        <dbReference type="Proteomes" id="UP000070700"/>
    </source>
</evidence>
<dbReference type="InterPro" id="IPR008972">
    <property type="entry name" value="Cupredoxin"/>
</dbReference>
<gene>
    <name evidence="1" type="ORF">LY89DRAFT_538744</name>
</gene>
<dbReference type="Gene3D" id="2.60.40.420">
    <property type="entry name" value="Cupredoxins - blue copper proteins"/>
    <property type="match status" value="1"/>
</dbReference>
<name>A0A194XBU4_MOLSC</name>
<dbReference type="SUPFAM" id="SSF49503">
    <property type="entry name" value="Cupredoxins"/>
    <property type="match status" value="1"/>
</dbReference>
<dbReference type="AlphaFoldDB" id="A0A194XBU4"/>
<dbReference type="RefSeq" id="XP_018071993.1">
    <property type="nucleotide sequence ID" value="XM_018208133.1"/>
</dbReference>
<dbReference type="CDD" id="cd00920">
    <property type="entry name" value="Cupredoxin"/>
    <property type="match status" value="1"/>
</dbReference>
<feature type="non-terminal residue" evidence="1">
    <location>
        <position position="143"/>
    </location>
</feature>
<dbReference type="PANTHER" id="PTHR34883">
    <property type="entry name" value="SERINE-RICH PROTEIN, PUTATIVE-RELATED-RELATED"/>
    <property type="match status" value="1"/>
</dbReference>
<dbReference type="EMBL" id="KQ947414">
    <property type="protein sequence ID" value="KUJ17638.1"/>
    <property type="molecule type" value="Genomic_DNA"/>
</dbReference>
<protein>
    <recommendedName>
        <fullName evidence="3">Cupredoxin</fullName>
    </recommendedName>
</protein>
<dbReference type="STRING" id="149040.A0A194XBU4"/>
<proteinExistence type="predicted"/>
<organism evidence="1 2">
    <name type="scientific">Mollisia scopiformis</name>
    <name type="common">Conifer needle endophyte fungus</name>
    <name type="synonym">Phialocephala scopiformis</name>
    <dbReference type="NCBI Taxonomy" id="149040"/>
    <lineage>
        <taxon>Eukaryota</taxon>
        <taxon>Fungi</taxon>
        <taxon>Dikarya</taxon>
        <taxon>Ascomycota</taxon>
        <taxon>Pezizomycotina</taxon>
        <taxon>Leotiomycetes</taxon>
        <taxon>Helotiales</taxon>
        <taxon>Mollisiaceae</taxon>
        <taxon>Mollisia</taxon>
    </lineage>
</organism>
<dbReference type="Proteomes" id="UP000070700">
    <property type="component" value="Unassembled WGS sequence"/>
</dbReference>
<sequence>LTAAATTHEIAAGLHGLTYTPNTTFASIGDTVTFTFYPYSHNVVQGPFSAPCTSGNNTGIYSSFIPSSSGPSNLTFSITIEDTNPIWFYCSQKAGGGHCTKGMVGVINPPPEGTNITLENYALGAAKVANGSYTQPGDVQGGV</sequence>
<feature type="non-terminal residue" evidence="1">
    <location>
        <position position="1"/>
    </location>
</feature>
<dbReference type="PANTHER" id="PTHR34883:SF15">
    <property type="entry name" value="EXTRACELLULAR SERINE-RICH PROTEIN"/>
    <property type="match status" value="1"/>
</dbReference>
<reference evidence="1 2" key="1">
    <citation type="submission" date="2015-10" db="EMBL/GenBank/DDBJ databases">
        <title>Full genome of DAOMC 229536 Phialocephala scopiformis, a fungal endophyte of spruce producing the potent anti-insectan compound rugulosin.</title>
        <authorList>
            <consortium name="DOE Joint Genome Institute"/>
            <person name="Walker A.K."/>
            <person name="Frasz S.L."/>
            <person name="Seifert K.A."/>
            <person name="Miller J.D."/>
            <person name="Mondo S.J."/>
            <person name="Labutti K."/>
            <person name="Lipzen A."/>
            <person name="Dockter R."/>
            <person name="Kennedy M."/>
            <person name="Grigoriev I.V."/>
            <person name="Spatafora J.W."/>
        </authorList>
    </citation>
    <scope>NUCLEOTIDE SEQUENCE [LARGE SCALE GENOMIC DNA]</scope>
    <source>
        <strain evidence="1 2">CBS 120377</strain>
    </source>
</reference>
<dbReference type="InParanoid" id="A0A194XBU4"/>
<accession>A0A194XBU4</accession>
<keyword evidence="2" id="KW-1185">Reference proteome</keyword>
<dbReference type="GeneID" id="28817859"/>